<accession>A0A2T0VWE2</accession>
<comment type="caution">
    <text evidence="1">The sequence shown here is derived from an EMBL/GenBank/DDBJ whole genome shotgun (WGS) entry which is preliminary data.</text>
</comment>
<dbReference type="EMBL" id="PVTP01000009">
    <property type="protein sequence ID" value="PRY76232.1"/>
    <property type="molecule type" value="Genomic_DNA"/>
</dbReference>
<dbReference type="InterPro" id="IPR051981">
    <property type="entry name" value="Glycosyltransf_32"/>
</dbReference>
<protein>
    <recommendedName>
        <fullName evidence="3">Alpha 1,4-glycosyltransferase</fullName>
    </recommendedName>
</protein>
<dbReference type="AlphaFoldDB" id="A0A2T0VWE2"/>
<dbReference type="GO" id="GO:0016020">
    <property type="term" value="C:membrane"/>
    <property type="evidence" value="ECO:0007669"/>
    <property type="project" value="GOC"/>
</dbReference>
<organism evidence="1 2">
    <name type="scientific">Yoonia maritima</name>
    <dbReference type="NCBI Taxonomy" id="1435347"/>
    <lineage>
        <taxon>Bacteria</taxon>
        <taxon>Pseudomonadati</taxon>
        <taxon>Pseudomonadota</taxon>
        <taxon>Alphaproteobacteria</taxon>
        <taxon>Rhodobacterales</taxon>
        <taxon>Paracoccaceae</taxon>
        <taxon>Yoonia</taxon>
    </lineage>
</organism>
<dbReference type="GO" id="GO:0016758">
    <property type="term" value="F:hexosyltransferase activity"/>
    <property type="evidence" value="ECO:0007669"/>
    <property type="project" value="TreeGrafter"/>
</dbReference>
<sequence>MGLPTIGMFWDGPPLGFVERLCLTSFVHVGHPVVLFSYGKVENAPDGVELTSATDVLAKPKEMARHGRTGSPAIYADKFRYHLLAQNDGMIWSDTDAYCLKPFEPDEGYFFGRESDKIIANGVMALPSKSATLNDLINFCEDEYAIPTWMMPKHVKEMEERQANNDPMHVSEMPWGAWGPKALSHFLKKNDEFKYSLAPHVLYPVPFEDRRIYFREAWKTWKRVQDDTVSIHFYGRRVRERLKNRFKGIPPEDSVLAELAQKHGLPIAPQ</sequence>
<dbReference type="PANTHER" id="PTHR12042:SF21">
    <property type="entry name" value="ALPHA1,4-GALACTOSYLTRANSFERASE 1-RELATED"/>
    <property type="match status" value="1"/>
</dbReference>
<dbReference type="Proteomes" id="UP000238007">
    <property type="component" value="Unassembled WGS sequence"/>
</dbReference>
<dbReference type="Gene3D" id="3.90.550.20">
    <property type="match status" value="1"/>
</dbReference>
<gene>
    <name evidence="1" type="ORF">CLV80_10930</name>
</gene>
<dbReference type="RefSeq" id="WP_106358354.1">
    <property type="nucleotide sequence ID" value="NZ_PVTP01000009.1"/>
</dbReference>
<reference evidence="1 2" key="1">
    <citation type="submission" date="2018-03" db="EMBL/GenBank/DDBJ databases">
        <title>Genomic Encyclopedia of Archaeal and Bacterial Type Strains, Phase II (KMG-II): from individual species to whole genera.</title>
        <authorList>
            <person name="Goeker M."/>
        </authorList>
    </citation>
    <scope>NUCLEOTIDE SEQUENCE [LARGE SCALE GENOMIC DNA]</scope>
    <source>
        <strain evidence="1 2">DSM 101533</strain>
    </source>
</reference>
<dbReference type="PANTHER" id="PTHR12042">
    <property type="entry name" value="LACTOSYLCERAMIDE 4-ALPHA-GALACTOSYLTRANSFERASE ALPHA- 1,4-GALACTOSYLTRANSFERASE"/>
    <property type="match status" value="1"/>
</dbReference>
<evidence type="ECO:0000313" key="1">
    <source>
        <dbReference type="EMBL" id="PRY76232.1"/>
    </source>
</evidence>
<name>A0A2T0VWE2_9RHOB</name>
<dbReference type="OrthoDB" id="5354021at2"/>
<evidence type="ECO:0000313" key="2">
    <source>
        <dbReference type="Proteomes" id="UP000238007"/>
    </source>
</evidence>
<evidence type="ECO:0008006" key="3">
    <source>
        <dbReference type="Google" id="ProtNLM"/>
    </source>
</evidence>
<proteinExistence type="predicted"/>
<dbReference type="SUPFAM" id="SSF53448">
    <property type="entry name" value="Nucleotide-diphospho-sugar transferases"/>
    <property type="match status" value="1"/>
</dbReference>
<dbReference type="InterPro" id="IPR029044">
    <property type="entry name" value="Nucleotide-diphossugar_trans"/>
</dbReference>
<keyword evidence="2" id="KW-1185">Reference proteome</keyword>
<dbReference type="GO" id="GO:0006688">
    <property type="term" value="P:glycosphingolipid biosynthetic process"/>
    <property type="evidence" value="ECO:0007669"/>
    <property type="project" value="TreeGrafter"/>
</dbReference>